<dbReference type="AlphaFoldDB" id="A0A5C5ZK31"/>
<dbReference type="CDD" id="cd07177">
    <property type="entry name" value="terB_like"/>
    <property type="match status" value="1"/>
</dbReference>
<dbReference type="RefSeq" id="WP_146523828.1">
    <property type="nucleotide sequence ID" value="NZ_CP151726.1"/>
</dbReference>
<accession>A0A5C5ZK31</accession>
<gene>
    <name evidence="1" type="ORF">Pla52n_70030</name>
</gene>
<comment type="caution">
    <text evidence="1">The sequence shown here is derived from an EMBL/GenBank/DDBJ whole genome shotgun (WGS) entry which is preliminary data.</text>
</comment>
<keyword evidence="2" id="KW-1185">Reference proteome</keyword>
<dbReference type="SUPFAM" id="SSF158682">
    <property type="entry name" value="TerB-like"/>
    <property type="match status" value="1"/>
</dbReference>
<dbReference type="Proteomes" id="UP000320176">
    <property type="component" value="Unassembled WGS sequence"/>
</dbReference>
<evidence type="ECO:0000313" key="1">
    <source>
        <dbReference type="EMBL" id="TWT87784.1"/>
    </source>
</evidence>
<dbReference type="Gene3D" id="1.10.3680.10">
    <property type="entry name" value="TerB-like"/>
    <property type="match status" value="1"/>
</dbReference>
<sequence length="192" mass="21764">MDQIDAIHKRGRVLEDEYFQRVDAELLSRMRESNEHRTEIEKLMKATGLHDDELFEHMIDIGLNSTNVAALALTPLVFVAWADGSVSPNERQTVISAALRQGVNDCPDAFHLLEQWLQTRPRRELWNVWKDYVTDFYAALAPSTANKFATRLLNQATEVARSSGGVLGFGKISESEQRLLDEICGMLPQHPE</sequence>
<reference evidence="1 2" key="1">
    <citation type="submission" date="2019-02" db="EMBL/GenBank/DDBJ databases">
        <title>Deep-cultivation of Planctomycetes and their phenomic and genomic characterization uncovers novel biology.</title>
        <authorList>
            <person name="Wiegand S."/>
            <person name="Jogler M."/>
            <person name="Boedeker C."/>
            <person name="Pinto D."/>
            <person name="Vollmers J."/>
            <person name="Rivas-Marin E."/>
            <person name="Kohn T."/>
            <person name="Peeters S.H."/>
            <person name="Heuer A."/>
            <person name="Rast P."/>
            <person name="Oberbeckmann S."/>
            <person name="Bunk B."/>
            <person name="Jeske O."/>
            <person name="Meyerdierks A."/>
            <person name="Storesund J.E."/>
            <person name="Kallscheuer N."/>
            <person name="Luecker S."/>
            <person name="Lage O.M."/>
            <person name="Pohl T."/>
            <person name="Merkel B.J."/>
            <person name="Hornburger P."/>
            <person name="Mueller R.-W."/>
            <person name="Bruemmer F."/>
            <person name="Labrenz M."/>
            <person name="Spormann A.M."/>
            <person name="Op Den Camp H."/>
            <person name="Overmann J."/>
            <person name="Amann R."/>
            <person name="Jetten M.S.M."/>
            <person name="Mascher T."/>
            <person name="Medema M.H."/>
            <person name="Devos D.P."/>
            <person name="Kaster A.-K."/>
            <person name="Ovreas L."/>
            <person name="Rohde M."/>
            <person name="Galperin M.Y."/>
            <person name="Jogler C."/>
        </authorList>
    </citation>
    <scope>NUCLEOTIDE SEQUENCE [LARGE SCALE GENOMIC DNA]</scope>
    <source>
        <strain evidence="1 2">Pla52n</strain>
    </source>
</reference>
<evidence type="ECO:0000313" key="2">
    <source>
        <dbReference type="Proteomes" id="UP000320176"/>
    </source>
</evidence>
<organism evidence="1 2">
    <name type="scientific">Stieleria varia</name>
    <dbReference type="NCBI Taxonomy" id="2528005"/>
    <lineage>
        <taxon>Bacteria</taxon>
        <taxon>Pseudomonadati</taxon>
        <taxon>Planctomycetota</taxon>
        <taxon>Planctomycetia</taxon>
        <taxon>Pirellulales</taxon>
        <taxon>Pirellulaceae</taxon>
        <taxon>Stieleria</taxon>
    </lineage>
</organism>
<dbReference type="EMBL" id="SJPN01000033">
    <property type="protein sequence ID" value="TWT87784.1"/>
    <property type="molecule type" value="Genomic_DNA"/>
</dbReference>
<name>A0A5C5ZK31_9BACT</name>
<evidence type="ECO:0008006" key="3">
    <source>
        <dbReference type="Google" id="ProtNLM"/>
    </source>
</evidence>
<dbReference type="OrthoDB" id="5509086at2"/>
<dbReference type="InterPro" id="IPR029024">
    <property type="entry name" value="TerB-like"/>
</dbReference>
<proteinExistence type="predicted"/>
<protein>
    <recommendedName>
        <fullName evidence="3">Tellurite resistance protein TerB</fullName>
    </recommendedName>
</protein>